<evidence type="ECO:0000256" key="5">
    <source>
        <dbReference type="ARBA" id="ARBA00022842"/>
    </source>
</evidence>
<dbReference type="EMBL" id="CP097320">
    <property type="protein sequence ID" value="UQX11614.1"/>
    <property type="molecule type" value="Genomic_DNA"/>
</dbReference>
<evidence type="ECO:0000256" key="1">
    <source>
        <dbReference type="ARBA" id="ARBA00001946"/>
    </source>
</evidence>
<protein>
    <submittedName>
        <fullName evidence="7">PIN domain-containing protein</fullName>
    </submittedName>
</protein>
<feature type="domain" description="PIN" evidence="6">
    <location>
        <begin position="6"/>
        <end position="119"/>
    </location>
</feature>
<keyword evidence="3" id="KW-0479">Metal-binding</keyword>
<name>A0ABY4QLX9_9MYCO</name>
<keyword evidence="4" id="KW-0378">Hydrolase</keyword>
<organism evidence="7 8">
    <name type="scientific">Candidatus Mycobacterium methanotrophicum</name>
    <dbReference type="NCBI Taxonomy" id="2943498"/>
    <lineage>
        <taxon>Bacteria</taxon>
        <taxon>Bacillati</taxon>
        <taxon>Actinomycetota</taxon>
        <taxon>Actinomycetes</taxon>
        <taxon>Mycobacteriales</taxon>
        <taxon>Mycobacteriaceae</taxon>
        <taxon>Mycobacterium</taxon>
    </lineage>
</organism>
<accession>A0ABY4QLX9</accession>
<dbReference type="Pfam" id="PF01850">
    <property type="entry name" value="PIN"/>
    <property type="match status" value="1"/>
</dbReference>
<proteinExistence type="predicted"/>
<keyword evidence="2" id="KW-0540">Nuclease</keyword>
<evidence type="ECO:0000256" key="4">
    <source>
        <dbReference type="ARBA" id="ARBA00022801"/>
    </source>
</evidence>
<gene>
    <name evidence="7" type="ORF">M5I08_03850</name>
</gene>
<sequence length="135" mass="14653">MTGRTFLDSNILVYTVDDASPAKKKTARALLARSANVVLSAQVLSEFYVTITRKLQPVVAPETAAALVRNLARLPCVAIDAHLVQRALEAGQRWQLSHWDALVIEAARQAGCTRVLTEDLAAGANYHGLTVENPF</sequence>
<evidence type="ECO:0000256" key="2">
    <source>
        <dbReference type="ARBA" id="ARBA00022722"/>
    </source>
</evidence>
<keyword evidence="5" id="KW-0460">Magnesium</keyword>
<evidence type="ECO:0000256" key="3">
    <source>
        <dbReference type="ARBA" id="ARBA00022723"/>
    </source>
</evidence>
<dbReference type="RefSeq" id="WP_219068493.1">
    <property type="nucleotide sequence ID" value="NZ_CAJUXY010000039.1"/>
</dbReference>
<dbReference type="InterPro" id="IPR002716">
    <property type="entry name" value="PIN_dom"/>
</dbReference>
<comment type="cofactor">
    <cofactor evidence="1">
        <name>Mg(2+)</name>
        <dbReference type="ChEBI" id="CHEBI:18420"/>
    </cofactor>
</comment>
<dbReference type="CDD" id="cd18692">
    <property type="entry name" value="PIN_VapC-like"/>
    <property type="match status" value="1"/>
</dbReference>
<dbReference type="Proteomes" id="UP001056610">
    <property type="component" value="Chromosome"/>
</dbReference>
<evidence type="ECO:0000313" key="7">
    <source>
        <dbReference type="EMBL" id="UQX11614.1"/>
    </source>
</evidence>
<reference evidence="7" key="1">
    <citation type="submission" date="2022-05" db="EMBL/GenBank/DDBJ databases">
        <title>A methanotrophic Mycobacterium dominates a cave microbial ecosystem.</title>
        <authorList>
            <person name="Van Spanning R.J.M."/>
            <person name="Guan Q."/>
            <person name="Melkonian C."/>
            <person name="Gallant J."/>
            <person name="Polerecky L."/>
            <person name="Flot J.-F."/>
            <person name="Brandt B.W."/>
            <person name="Braster M."/>
            <person name="Iturbe Espinoza P."/>
            <person name="Aerts J."/>
            <person name="Meima-Franke M."/>
            <person name="Piersma S.R."/>
            <person name="Bunduc C."/>
            <person name="Ummels R."/>
            <person name="Pain A."/>
            <person name="Fleming E.J."/>
            <person name="van der Wel N."/>
            <person name="Gherman V.D."/>
            <person name="Sarbu S.M."/>
            <person name="Bodelier P.L.E."/>
            <person name="Bitter W."/>
        </authorList>
    </citation>
    <scope>NUCLEOTIDE SEQUENCE</scope>
    <source>
        <strain evidence="7">Sulfur Cave</strain>
    </source>
</reference>
<keyword evidence="8" id="KW-1185">Reference proteome</keyword>
<evidence type="ECO:0000313" key="8">
    <source>
        <dbReference type="Proteomes" id="UP001056610"/>
    </source>
</evidence>
<evidence type="ECO:0000259" key="6">
    <source>
        <dbReference type="Pfam" id="PF01850"/>
    </source>
</evidence>